<accession>A0A6F9XJD6</accession>
<protein>
    <submittedName>
        <fullName evidence="1">Uncharacterized protein</fullName>
    </submittedName>
</protein>
<name>A0A6F9XJD6_9LACO</name>
<reference evidence="1" key="1">
    <citation type="submission" date="2019-10" db="EMBL/GenBank/DDBJ databases">
        <title>Lactobacillus agilis SY212 Whole Genome Sequencing Project.</title>
        <authorList>
            <person name="Suzuki S."/>
            <person name="Endo A."/>
            <person name="Maeno S."/>
            <person name="Shiwa Y."/>
            <person name="Matsutani M."/>
            <person name="Kajikawa A."/>
        </authorList>
    </citation>
    <scope>NUCLEOTIDE SEQUENCE</scope>
    <source>
        <strain evidence="1">SY212</strain>
    </source>
</reference>
<organism evidence="1">
    <name type="scientific">Ligilactobacillus agilis</name>
    <dbReference type="NCBI Taxonomy" id="1601"/>
    <lineage>
        <taxon>Bacteria</taxon>
        <taxon>Bacillati</taxon>
        <taxon>Bacillota</taxon>
        <taxon>Bacilli</taxon>
        <taxon>Lactobacillales</taxon>
        <taxon>Lactobacillaceae</taxon>
        <taxon>Ligilactobacillus</taxon>
    </lineage>
</organism>
<evidence type="ECO:0000313" key="1">
    <source>
        <dbReference type="EMBL" id="GET05315.1"/>
    </source>
</evidence>
<dbReference type="Proteomes" id="UP000494265">
    <property type="component" value="Unassembled WGS sequence"/>
</dbReference>
<proteinExistence type="predicted"/>
<dbReference type="RefSeq" id="WP_172584168.1">
    <property type="nucleotide sequence ID" value="NZ_BLAM01000054.1"/>
</dbReference>
<dbReference type="AlphaFoldDB" id="A0A6F9XJD6"/>
<sequence length="74" mass="8529">MNDSNKEQLAAKLEITKRGLELIVQESKRIQELVYHNDVDPYYALPLLVDYIVATHSKVEKTNEFLGKEKNPKA</sequence>
<gene>
    <name evidence="1" type="ORF">SY212_03450</name>
</gene>
<comment type="caution">
    <text evidence="1">The sequence shown here is derived from an EMBL/GenBank/DDBJ whole genome shotgun (WGS) entry which is preliminary data.</text>
</comment>
<dbReference type="EMBL" id="BLAM01000054">
    <property type="protein sequence ID" value="GET05315.1"/>
    <property type="molecule type" value="Genomic_DNA"/>
</dbReference>